<comment type="caution">
    <text evidence="2">The sequence shown here is derived from an EMBL/GenBank/DDBJ whole genome shotgun (WGS) entry which is preliminary data.</text>
</comment>
<organism evidence="2 3">
    <name type="scientific">Sinanodonta woodiana</name>
    <name type="common">Chinese pond mussel</name>
    <name type="synonym">Anodonta woodiana</name>
    <dbReference type="NCBI Taxonomy" id="1069815"/>
    <lineage>
        <taxon>Eukaryota</taxon>
        <taxon>Metazoa</taxon>
        <taxon>Spiralia</taxon>
        <taxon>Lophotrochozoa</taxon>
        <taxon>Mollusca</taxon>
        <taxon>Bivalvia</taxon>
        <taxon>Autobranchia</taxon>
        <taxon>Heteroconchia</taxon>
        <taxon>Palaeoheterodonta</taxon>
        <taxon>Unionida</taxon>
        <taxon>Unionoidea</taxon>
        <taxon>Unionidae</taxon>
        <taxon>Unioninae</taxon>
        <taxon>Sinanodonta</taxon>
    </lineage>
</organism>
<dbReference type="EMBL" id="JBJQND010000001">
    <property type="protein sequence ID" value="KAL3890943.1"/>
    <property type="molecule type" value="Genomic_DNA"/>
</dbReference>
<feature type="transmembrane region" description="Helical" evidence="1">
    <location>
        <begin position="67"/>
        <end position="89"/>
    </location>
</feature>
<sequence>MDQRAIDIVVTDSDGAVKAQSVRKNTMWKKINEKLQDNRLSGRRDADKILDCENPEKYKCLKRVLNIAFLSIGVTLLIAVVAVIIYSSIVCLGGKYCYISVTNVYGW</sequence>
<dbReference type="AlphaFoldDB" id="A0ABD3XZT3"/>
<keyword evidence="1" id="KW-1133">Transmembrane helix</keyword>
<keyword evidence="1" id="KW-0472">Membrane</keyword>
<dbReference type="Proteomes" id="UP001634394">
    <property type="component" value="Unassembled WGS sequence"/>
</dbReference>
<proteinExistence type="predicted"/>
<evidence type="ECO:0000313" key="2">
    <source>
        <dbReference type="EMBL" id="KAL3890943.1"/>
    </source>
</evidence>
<keyword evidence="1" id="KW-0812">Transmembrane</keyword>
<keyword evidence="3" id="KW-1185">Reference proteome</keyword>
<gene>
    <name evidence="2" type="ORF">ACJMK2_003212</name>
</gene>
<reference evidence="2 3" key="1">
    <citation type="submission" date="2024-11" db="EMBL/GenBank/DDBJ databases">
        <title>Chromosome-level genome assembly of the freshwater bivalve Anodonta woodiana.</title>
        <authorList>
            <person name="Chen X."/>
        </authorList>
    </citation>
    <scope>NUCLEOTIDE SEQUENCE [LARGE SCALE GENOMIC DNA]</scope>
    <source>
        <strain evidence="2">MN2024</strain>
        <tissue evidence="2">Gills</tissue>
    </source>
</reference>
<protein>
    <submittedName>
        <fullName evidence="2">Uncharacterized protein</fullName>
    </submittedName>
</protein>
<name>A0ABD3XZT3_SINWO</name>
<accession>A0ABD3XZT3</accession>
<evidence type="ECO:0000313" key="3">
    <source>
        <dbReference type="Proteomes" id="UP001634394"/>
    </source>
</evidence>
<evidence type="ECO:0000256" key="1">
    <source>
        <dbReference type="SAM" id="Phobius"/>
    </source>
</evidence>